<keyword evidence="12" id="KW-0576">Peroxisome</keyword>
<evidence type="ECO:0000259" key="14">
    <source>
        <dbReference type="Pfam" id="PF22924"/>
    </source>
</evidence>
<dbReference type="FunFam" id="1.20.140.10:FF:000013">
    <property type="entry name" value="Acyl-coenzyme A oxidase"/>
    <property type="match status" value="1"/>
</dbReference>
<evidence type="ECO:0000256" key="12">
    <source>
        <dbReference type="ARBA" id="ARBA00023140"/>
    </source>
</evidence>
<dbReference type="InterPro" id="IPR036250">
    <property type="entry name" value="AcylCo_DH-like_C"/>
</dbReference>
<dbReference type="OrthoDB" id="538336at2759"/>
<sequence>MGRDGVDNGWITFSNVRIPRTFMMMRFARVDKNGNVTQPPLAQLAYGALIGGRVSMAADSFQVAKKFITIAVRYGAARRQFSSEDGQPETKLLDYTYHQRRLLPLLAYTYAMRTAADGLYDMYYNATEKLANTNVSDKQGLQSAIEDIKELFSLSAGLKAFSTWGCGHIIDEARQSCGGHGYSSYNAFGPGYADWIVNTIWEGDNNVLTLSAGRALVQSGVALRKGKRLGGPVEYLSRSEELKNAGLGSNHDSALRDPATIIKSWESICSQAINSTVDKFLELTQKENLSLTQAFEQLSLQRFQIARIHTRLYVIRSFFERVEKTQDGPLKKAVLDVALLFALWSIENESGIFLKYNFFTPDDLDTITELVNEYCRKVRVNAIGLTDAFNLSDYYINSAIGNYNGDFYKSYFEKVTRRNPPEEIRPPYYDSLMRPFFDRTNDEA</sequence>
<feature type="domain" description="Acyl-CoA oxidase C-terminal" evidence="13">
    <location>
        <begin position="257"/>
        <end position="437"/>
    </location>
</feature>
<evidence type="ECO:0000259" key="13">
    <source>
        <dbReference type="Pfam" id="PF01756"/>
    </source>
</evidence>
<evidence type="ECO:0000256" key="9">
    <source>
        <dbReference type="ARBA" id="ARBA00022832"/>
    </source>
</evidence>
<feature type="domain" description="Acyl-CoA oxidase C-alpha1" evidence="14">
    <location>
        <begin position="46"/>
        <end position="217"/>
    </location>
</feature>
<reference evidence="15 16" key="1">
    <citation type="submission" date="2016-02" db="EMBL/GenBank/DDBJ databases">
        <title>Complete genome sequence and transcriptome regulation of the pentose utilising yeast Sugiyamaella lignohabitans.</title>
        <authorList>
            <person name="Bellasio M."/>
            <person name="Peymann A."/>
            <person name="Valli M."/>
            <person name="Sipitzky M."/>
            <person name="Graf A."/>
            <person name="Sauer M."/>
            <person name="Marx H."/>
            <person name="Mattanovich D."/>
        </authorList>
    </citation>
    <scope>NUCLEOTIDE SEQUENCE [LARGE SCALE GENOMIC DNA]</scope>
    <source>
        <strain evidence="15 16">CBS 10342</strain>
    </source>
</reference>
<dbReference type="GO" id="GO:0005777">
    <property type="term" value="C:peroxisome"/>
    <property type="evidence" value="ECO:0007669"/>
    <property type="project" value="UniProtKB-SubCell"/>
</dbReference>
<evidence type="ECO:0000256" key="5">
    <source>
        <dbReference type="ARBA" id="ARBA00006288"/>
    </source>
</evidence>
<dbReference type="EC" id="1.3.3.6" evidence="6"/>
<dbReference type="InterPro" id="IPR002655">
    <property type="entry name" value="Acyl-CoA_oxidase_C"/>
</dbReference>
<comment type="pathway">
    <text evidence="4">Lipid metabolism; peroxisomal fatty acid beta-oxidation.</text>
</comment>
<keyword evidence="7" id="KW-0285">Flavoprotein</keyword>
<evidence type="ECO:0000256" key="6">
    <source>
        <dbReference type="ARBA" id="ARBA00012870"/>
    </source>
</evidence>
<gene>
    <name evidence="15" type="primary">POX1</name>
    <name evidence="15" type="ORF">AWJ20_249</name>
</gene>
<dbReference type="Pfam" id="PF01756">
    <property type="entry name" value="ACOX"/>
    <property type="match status" value="1"/>
</dbReference>
<dbReference type="GO" id="GO:0055088">
    <property type="term" value="P:lipid homeostasis"/>
    <property type="evidence" value="ECO:0007669"/>
    <property type="project" value="TreeGrafter"/>
</dbReference>
<evidence type="ECO:0000256" key="10">
    <source>
        <dbReference type="ARBA" id="ARBA00023002"/>
    </source>
</evidence>
<evidence type="ECO:0000256" key="11">
    <source>
        <dbReference type="ARBA" id="ARBA00023098"/>
    </source>
</evidence>
<evidence type="ECO:0000256" key="2">
    <source>
        <dbReference type="ARBA" id="ARBA00001974"/>
    </source>
</evidence>
<dbReference type="Proteomes" id="UP000189580">
    <property type="component" value="Chromosome a"/>
</dbReference>
<dbReference type="PANTHER" id="PTHR10909:SF352">
    <property type="entry name" value="ACYL-COENZYME A OXIDASE-LIKE PROTEIN"/>
    <property type="match status" value="1"/>
</dbReference>
<dbReference type="InterPro" id="IPR055060">
    <property type="entry name" value="ACOX_C_alpha1"/>
</dbReference>
<dbReference type="GO" id="GO:0005504">
    <property type="term" value="F:fatty acid binding"/>
    <property type="evidence" value="ECO:0007669"/>
    <property type="project" value="TreeGrafter"/>
</dbReference>
<evidence type="ECO:0000256" key="1">
    <source>
        <dbReference type="ARBA" id="ARBA00001201"/>
    </source>
</evidence>
<dbReference type="AlphaFoldDB" id="A0A161HI27"/>
<dbReference type="GO" id="GO:0033540">
    <property type="term" value="P:fatty acid beta-oxidation using acyl-CoA oxidase"/>
    <property type="evidence" value="ECO:0007669"/>
    <property type="project" value="TreeGrafter"/>
</dbReference>
<comment type="catalytic activity">
    <reaction evidence="1">
        <text>a 2,3-saturated acyl-CoA + O2 = a (2E)-enoyl-CoA + H2O2</text>
        <dbReference type="Rhea" id="RHEA:38959"/>
        <dbReference type="ChEBI" id="CHEBI:15379"/>
        <dbReference type="ChEBI" id="CHEBI:16240"/>
        <dbReference type="ChEBI" id="CHEBI:58856"/>
        <dbReference type="ChEBI" id="CHEBI:65111"/>
        <dbReference type="EC" id="1.3.3.6"/>
    </reaction>
</comment>
<dbReference type="GO" id="GO:0003997">
    <property type="term" value="F:acyl-CoA oxidase activity"/>
    <property type="evidence" value="ECO:0007669"/>
    <property type="project" value="UniProtKB-EC"/>
</dbReference>
<evidence type="ECO:0000256" key="4">
    <source>
        <dbReference type="ARBA" id="ARBA00004846"/>
    </source>
</evidence>
<evidence type="ECO:0000256" key="3">
    <source>
        <dbReference type="ARBA" id="ARBA00004275"/>
    </source>
</evidence>
<evidence type="ECO:0000256" key="7">
    <source>
        <dbReference type="ARBA" id="ARBA00022630"/>
    </source>
</evidence>
<dbReference type="SUPFAM" id="SSF47203">
    <property type="entry name" value="Acyl-CoA dehydrogenase C-terminal domain-like"/>
    <property type="match status" value="2"/>
</dbReference>
<dbReference type="InterPro" id="IPR046373">
    <property type="entry name" value="Acyl-CoA_Oxase/DH_mid-dom_sf"/>
</dbReference>
<dbReference type="GeneID" id="30034406"/>
<dbReference type="KEGG" id="slb:AWJ20_249"/>
<organism evidence="15 16">
    <name type="scientific">Sugiyamaella lignohabitans</name>
    <dbReference type="NCBI Taxonomy" id="796027"/>
    <lineage>
        <taxon>Eukaryota</taxon>
        <taxon>Fungi</taxon>
        <taxon>Dikarya</taxon>
        <taxon>Ascomycota</taxon>
        <taxon>Saccharomycotina</taxon>
        <taxon>Dipodascomycetes</taxon>
        <taxon>Dipodascales</taxon>
        <taxon>Trichomonascaceae</taxon>
        <taxon>Sugiyamaella</taxon>
    </lineage>
</organism>
<dbReference type="EMBL" id="CP014501">
    <property type="protein sequence ID" value="ANB12017.1"/>
    <property type="molecule type" value="Genomic_DNA"/>
</dbReference>
<dbReference type="GO" id="GO:0071949">
    <property type="term" value="F:FAD binding"/>
    <property type="evidence" value="ECO:0007669"/>
    <property type="project" value="InterPro"/>
</dbReference>
<keyword evidence="10" id="KW-0560">Oxidoreductase</keyword>
<dbReference type="Gene3D" id="1.20.140.10">
    <property type="entry name" value="Butyryl-CoA Dehydrogenase, subunit A, domain 3"/>
    <property type="match status" value="2"/>
</dbReference>
<protein>
    <recommendedName>
        <fullName evidence="6">acyl-CoA oxidase</fullName>
        <ecNumber evidence="6">1.3.3.6</ecNumber>
    </recommendedName>
</protein>
<proteinExistence type="inferred from homology"/>
<keyword evidence="16" id="KW-1185">Reference proteome</keyword>
<comment type="cofactor">
    <cofactor evidence="2">
        <name>FAD</name>
        <dbReference type="ChEBI" id="CHEBI:57692"/>
    </cofactor>
</comment>
<evidence type="ECO:0000256" key="8">
    <source>
        <dbReference type="ARBA" id="ARBA00022827"/>
    </source>
</evidence>
<dbReference type="Gene3D" id="2.40.110.10">
    <property type="entry name" value="Butyryl-CoA Dehydrogenase, subunit A, domain 2"/>
    <property type="match status" value="1"/>
</dbReference>
<accession>A0A161HI27</accession>
<comment type="subcellular location">
    <subcellularLocation>
        <location evidence="3">Peroxisome</location>
    </subcellularLocation>
</comment>
<evidence type="ECO:0000313" key="15">
    <source>
        <dbReference type="EMBL" id="ANB12017.1"/>
    </source>
</evidence>
<dbReference type="InterPro" id="IPR012258">
    <property type="entry name" value="Acyl-CoA_oxidase"/>
</dbReference>
<name>A0A161HI27_9ASCO</name>
<dbReference type="FunFam" id="1.20.140.10:FF:000015">
    <property type="entry name" value="Acyl-coenzyme A oxidase"/>
    <property type="match status" value="1"/>
</dbReference>
<dbReference type="RefSeq" id="XP_018734494.1">
    <property type="nucleotide sequence ID" value="XM_018879436.1"/>
</dbReference>
<evidence type="ECO:0000313" key="16">
    <source>
        <dbReference type="Proteomes" id="UP000189580"/>
    </source>
</evidence>
<dbReference type="PANTHER" id="PTHR10909">
    <property type="entry name" value="ELECTRON TRANSPORT OXIDOREDUCTASE"/>
    <property type="match status" value="1"/>
</dbReference>
<comment type="similarity">
    <text evidence="5">Belongs to the acyl-CoA oxidase family.</text>
</comment>
<keyword evidence="11" id="KW-0443">Lipid metabolism</keyword>
<keyword evidence="8" id="KW-0274">FAD</keyword>
<dbReference type="Pfam" id="PF22924">
    <property type="entry name" value="ACOX_C_alpha1"/>
    <property type="match status" value="1"/>
</dbReference>
<keyword evidence="9" id="KW-0276">Fatty acid metabolism</keyword>